<gene>
    <name evidence="1" type="ORF">M409DRAFT_19109</name>
</gene>
<evidence type="ECO:0000313" key="2">
    <source>
        <dbReference type="Proteomes" id="UP000799537"/>
    </source>
</evidence>
<reference evidence="1" key="1">
    <citation type="journal article" date="2020" name="Stud. Mycol.">
        <title>101 Dothideomycetes genomes: a test case for predicting lifestyles and emergence of pathogens.</title>
        <authorList>
            <person name="Haridas S."/>
            <person name="Albert R."/>
            <person name="Binder M."/>
            <person name="Bloem J."/>
            <person name="Labutti K."/>
            <person name="Salamov A."/>
            <person name="Andreopoulos B."/>
            <person name="Baker S."/>
            <person name="Barry K."/>
            <person name="Bills G."/>
            <person name="Bluhm B."/>
            <person name="Cannon C."/>
            <person name="Castanera R."/>
            <person name="Culley D."/>
            <person name="Daum C."/>
            <person name="Ezra D."/>
            <person name="Gonzalez J."/>
            <person name="Henrissat B."/>
            <person name="Kuo A."/>
            <person name="Liang C."/>
            <person name="Lipzen A."/>
            <person name="Lutzoni F."/>
            <person name="Magnuson J."/>
            <person name="Mondo S."/>
            <person name="Nolan M."/>
            <person name="Ohm R."/>
            <person name="Pangilinan J."/>
            <person name="Park H.-J."/>
            <person name="Ramirez L."/>
            <person name="Alfaro M."/>
            <person name="Sun H."/>
            <person name="Tritt A."/>
            <person name="Yoshinaga Y."/>
            <person name="Zwiers L.-H."/>
            <person name="Turgeon B."/>
            <person name="Goodwin S."/>
            <person name="Spatafora J."/>
            <person name="Crous P."/>
            <person name="Grigoriev I."/>
        </authorList>
    </citation>
    <scope>NUCLEOTIDE SEQUENCE</scope>
    <source>
        <strain evidence="1">ATCC 36951</strain>
    </source>
</reference>
<accession>A0A6A6CY83</accession>
<name>A0A6A6CY83_ZASCE</name>
<dbReference type="GeneID" id="54558061"/>
<keyword evidence="2" id="KW-1185">Reference proteome</keyword>
<dbReference type="InterPro" id="IPR038883">
    <property type="entry name" value="AN11006-like"/>
</dbReference>
<sequence length="280" mass="32109">MSRQSTEAAPKACRTHTAFDAPNSAMDDHGIDLQQRCFFFKPPIEIRELIYEYALALDPTQDPIKDGQLQHTGDCSKFSCVTRTNWRTRSALLQVCQAIRYEATPTFYRNSTIHFRIDKHNYNGLVDWLHEIGKEQARLIPKLVITWEPTQQSLDAFSTTDRAIEEARDVVAEERLQAFLTRHHSSSRRFRVSSLSKQKCFILHIQLQEMASNETAAHQEAIDALERYVLSYGIARDAIVLGEDTHQRLCPDLLKVQSDFISTLKRRLGLIRSDEGSCGR</sequence>
<dbReference type="EMBL" id="ML993584">
    <property type="protein sequence ID" value="KAF2171138.1"/>
    <property type="molecule type" value="Genomic_DNA"/>
</dbReference>
<dbReference type="PANTHER" id="PTHR42085">
    <property type="entry name" value="F-BOX DOMAIN-CONTAINING PROTEIN"/>
    <property type="match status" value="1"/>
</dbReference>
<organism evidence="1 2">
    <name type="scientific">Zasmidium cellare ATCC 36951</name>
    <dbReference type="NCBI Taxonomy" id="1080233"/>
    <lineage>
        <taxon>Eukaryota</taxon>
        <taxon>Fungi</taxon>
        <taxon>Dikarya</taxon>
        <taxon>Ascomycota</taxon>
        <taxon>Pezizomycotina</taxon>
        <taxon>Dothideomycetes</taxon>
        <taxon>Dothideomycetidae</taxon>
        <taxon>Mycosphaerellales</taxon>
        <taxon>Mycosphaerellaceae</taxon>
        <taxon>Zasmidium</taxon>
    </lineage>
</organism>
<dbReference type="RefSeq" id="XP_033672027.1">
    <property type="nucleotide sequence ID" value="XM_033804789.1"/>
</dbReference>
<dbReference type="AlphaFoldDB" id="A0A6A6CY83"/>
<protein>
    <submittedName>
        <fullName evidence="1">Uncharacterized protein</fullName>
    </submittedName>
</protein>
<dbReference type="Proteomes" id="UP000799537">
    <property type="component" value="Unassembled WGS sequence"/>
</dbReference>
<proteinExistence type="predicted"/>
<dbReference type="PANTHER" id="PTHR42085:SF1">
    <property type="entry name" value="F-BOX DOMAIN-CONTAINING PROTEIN"/>
    <property type="match status" value="1"/>
</dbReference>
<evidence type="ECO:0000313" key="1">
    <source>
        <dbReference type="EMBL" id="KAF2171138.1"/>
    </source>
</evidence>